<keyword evidence="5 7" id="KW-1133">Transmembrane helix</keyword>
<dbReference type="InterPro" id="IPR000515">
    <property type="entry name" value="MetI-like"/>
</dbReference>
<proteinExistence type="inferred from homology"/>
<dbReference type="InterPro" id="IPR035906">
    <property type="entry name" value="MetI-like_sf"/>
</dbReference>
<dbReference type="GO" id="GO:0055085">
    <property type="term" value="P:transmembrane transport"/>
    <property type="evidence" value="ECO:0007669"/>
    <property type="project" value="InterPro"/>
</dbReference>
<keyword evidence="3" id="KW-1003">Cell membrane</keyword>
<evidence type="ECO:0000256" key="1">
    <source>
        <dbReference type="ARBA" id="ARBA00004651"/>
    </source>
</evidence>
<evidence type="ECO:0000256" key="2">
    <source>
        <dbReference type="ARBA" id="ARBA00022448"/>
    </source>
</evidence>
<gene>
    <name evidence="9" type="primary">araP_3</name>
    <name evidence="9" type="ORF">RS82_02907</name>
</gene>
<dbReference type="PATRIC" id="fig|69370.6.peg.2954"/>
<dbReference type="EMBL" id="JYJA01000037">
    <property type="protein sequence ID" value="KJL41677.1"/>
    <property type="molecule type" value="Genomic_DNA"/>
</dbReference>
<evidence type="ECO:0000313" key="10">
    <source>
        <dbReference type="Proteomes" id="UP000034098"/>
    </source>
</evidence>
<feature type="transmembrane region" description="Helical" evidence="7">
    <location>
        <begin position="249"/>
        <end position="272"/>
    </location>
</feature>
<keyword evidence="6 7" id="KW-0472">Membrane</keyword>
<feature type="transmembrane region" description="Helical" evidence="7">
    <location>
        <begin position="119"/>
        <end position="139"/>
    </location>
</feature>
<protein>
    <submittedName>
        <fullName evidence="9">L-arabinose transport system permease protein AraP</fullName>
    </submittedName>
</protein>
<dbReference type="PANTHER" id="PTHR43227">
    <property type="entry name" value="BLL4140 PROTEIN"/>
    <property type="match status" value="1"/>
</dbReference>
<evidence type="ECO:0000256" key="6">
    <source>
        <dbReference type="ARBA" id="ARBA00023136"/>
    </source>
</evidence>
<feature type="transmembrane region" description="Helical" evidence="7">
    <location>
        <begin position="60"/>
        <end position="82"/>
    </location>
</feature>
<name>A0A0M2HBV1_MICTR</name>
<keyword evidence="4 7" id="KW-0812">Transmembrane</keyword>
<accession>A0A0M2HBV1</accession>
<evidence type="ECO:0000313" key="9">
    <source>
        <dbReference type="EMBL" id="KJL41677.1"/>
    </source>
</evidence>
<evidence type="ECO:0000256" key="5">
    <source>
        <dbReference type="ARBA" id="ARBA00022989"/>
    </source>
</evidence>
<feature type="transmembrane region" description="Helical" evidence="7">
    <location>
        <begin position="313"/>
        <end position="333"/>
    </location>
</feature>
<dbReference type="SUPFAM" id="SSF161098">
    <property type="entry name" value="MetI-like"/>
    <property type="match status" value="1"/>
</dbReference>
<evidence type="ECO:0000259" key="8">
    <source>
        <dbReference type="PROSITE" id="PS50928"/>
    </source>
</evidence>
<dbReference type="GO" id="GO:0005886">
    <property type="term" value="C:plasma membrane"/>
    <property type="evidence" value="ECO:0007669"/>
    <property type="project" value="UniProtKB-SubCell"/>
</dbReference>
<evidence type="ECO:0000256" key="7">
    <source>
        <dbReference type="RuleBase" id="RU363032"/>
    </source>
</evidence>
<dbReference type="CDD" id="cd06261">
    <property type="entry name" value="TM_PBP2"/>
    <property type="match status" value="1"/>
</dbReference>
<dbReference type="InterPro" id="IPR050809">
    <property type="entry name" value="UgpAE/MalFG_permease"/>
</dbReference>
<dbReference type="AlphaFoldDB" id="A0A0M2HBV1"/>
<organism evidence="9 10">
    <name type="scientific">Microbacterium trichothecenolyticum</name>
    <name type="common">Aureobacterium trichothecenolyticum</name>
    <dbReference type="NCBI Taxonomy" id="69370"/>
    <lineage>
        <taxon>Bacteria</taxon>
        <taxon>Bacillati</taxon>
        <taxon>Actinomycetota</taxon>
        <taxon>Actinomycetes</taxon>
        <taxon>Micrococcales</taxon>
        <taxon>Microbacteriaceae</taxon>
        <taxon>Microbacterium</taxon>
    </lineage>
</organism>
<dbReference type="Pfam" id="PF00528">
    <property type="entry name" value="BPD_transp_1"/>
    <property type="match status" value="1"/>
</dbReference>
<evidence type="ECO:0000256" key="4">
    <source>
        <dbReference type="ARBA" id="ARBA00022692"/>
    </source>
</evidence>
<dbReference type="PANTHER" id="PTHR43227:SF8">
    <property type="entry name" value="DIACETYLCHITOBIOSE UPTAKE SYSTEM PERMEASE PROTEIN DASB"/>
    <property type="match status" value="1"/>
</dbReference>
<sequence>MKFTPLEVFPPMDLISRWAQDTSVVGKVTFALAVVVALLLIFRLLLLLADHAPRIGRKKWQAALFLLPVTILLLIGFLGPIVSTVTSSLTAPGEGFVFLDNFVWAFTNPDAQRALGNTLLWVIIAPITATVVGLVYAMLIDGSRSEAVAKALVFFPTAISFVGAAVIWGLMYQQPGLEPAGLVNVILGFFGLEPLGFPTNPLTVTPLMIVVMVWIQAGFATVTLSAAIKAVPVEILEAARIDGASSVQIFWRVILPSIQATLIIVLVTISVLTLKVFDLIKAFGADRFGGDTLANMMYTIYSQSDVGSIGEHYSSTLAMIIFLLVIPFLILQIRQMRKNRAIR</sequence>
<reference evidence="9 10" key="1">
    <citation type="submission" date="2015-02" db="EMBL/GenBank/DDBJ databases">
        <title>Draft genome sequences of ten Microbacterium spp. with emphasis on heavy metal contaminated environments.</title>
        <authorList>
            <person name="Corretto E."/>
        </authorList>
    </citation>
    <scope>NUCLEOTIDE SEQUENCE [LARGE SCALE GENOMIC DNA]</scope>
    <source>
        <strain evidence="9 10">DSM 8608</strain>
    </source>
</reference>
<feature type="transmembrane region" description="Helical" evidence="7">
    <location>
        <begin position="207"/>
        <end position="228"/>
    </location>
</feature>
<feature type="transmembrane region" description="Helical" evidence="7">
    <location>
        <begin position="28"/>
        <end position="48"/>
    </location>
</feature>
<feature type="transmembrane region" description="Helical" evidence="7">
    <location>
        <begin position="151"/>
        <end position="171"/>
    </location>
</feature>
<comment type="similarity">
    <text evidence="7">Belongs to the binding-protein-dependent transport system permease family.</text>
</comment>
<comment type="subcellular location">
    <subcellularLocation>
        <location evidence="1 7">Cell membrane</location>
        <topology evidence="1 7">Multi-pass membrane protein</topology>
    </subcellularLocation>
</comment>
<dbReference type="Proteomes" id="UP000034098">
    <property type="component" value="Unassembled WGS sequence"/>
</dbReference>
<evidence type="ECO:0000256" key="3">
    <source>
        <dbReference type="ARBA" id="ARBA00022475"/>
    </source>
</evidence>
<feature type="domain" description="ABC transmembrane type-1" evidence="8">
    <location>
        <begin position="115"/>
        <end position="330"/>
    </location>
</feature>
<dbReference type="PROSITE" id="PS50928">
    <property type="entry name" value="ABC_TM1"/>
    <property type="match status" value="1"/>
</dbReference>
<comment type="caution">
    <text evidence="9">The sequence shown here is derived from an EMBL/GenBank/DDBJ whole genome shotgun (WGS) entry which is preliminary data.</text>
</comment>
<keyword evidence="10" id="KW-1185">Reference proteome</keyword>
<dbReference type="Gene3D" id="1.10.3720.10">
    <property type="entry name" value="MetI-like"/>
    <property type="match status" value="1"/>
</dbReference>
<keyword evidence="2 7" id="KW-0813">Transport</keyword>